<comment type="caution">
    <text evidence="10">The sequence shown here is derived from an EMBL/GenBank/DDBJ whole genome shotgun (WGS) entry which is preliminary data.</text>
</comment>
<feature type="transmembrane region" description="Helical" evidence="9">
    <location>
        <begin position="79"/>
        <end position="98"/>
    </location>
</feature>
<dbReference type="GO" id="GO:0005886">
    <property type="term" value="C:plasma membrane"/>
    <property type="evidence" value="ECO:0007669"/>
    <property type="project" value="UniProtKB-SubCell"/>
</dbReference>
<feature type="transmembrane region" description="Helical" evidence="9">
    <location>
        <begin position="146"/>
        <end position="164"/>
    </location>
</feature>
<keyword evidence="7 9" id="KW-0472">Membrane</keyword>
<feature type="region of interest" description="Disordered" evidence="8">
    <location>
        <begin position="356"/>
        <end position="385"/>
    </location>
</feature>
<feature type="transmembrane region" description="Helical" evidence="9">
    <location>
        <begin position="318"/>
        <end position="339"/>
    </location>
</feature>
<feature type="transmembrane region" description="Helical" evidence="9">
    <location>
        <begin position="37"/>
        <end position="58"/>
    </location>
</feature>
<keyword evidence="4" id="KW-1003">Cell membrane</keyword>
<evidence type="ECO:0000256" key="8">
    <source>
        <dbReference type="SAM" id="MobiDB-lite"/>
    </source>
</evidence>
<dbReference type="PANTHER" id="PTHR31686">
    <property type="match status" value="1"/>
</dbReference>
<name>A0A162TK30_9CLOT</name>
<gene>
    <name evidence="10" type="ORF">CLMAG_25590</name>
</gene>
<organism evidence="10 11">
    <name type="scientific">Clostridium magnum DSM 2767</name>
    <dbReference type="NCBI Taxonomy" id="1121326"/>
    <lineage>
        <taxon>Bacteria</taxon>
        <taxon>Bacillati</taxon>
        <taxon>Bacillota</taxon>
        <taxon>Clostridia</taxon>
        <taxon>Eubacteriales</taxon>
        <taxon>Clostridiaceae</taxon>
        <taxon>Clostridium</taxon>
    </lineage>
</organism>
<dbReference type="GO" id="GO:0000319">
    <property type="term" value="F:sulfite transmembrane transporter activity"/>
    <property type="evidence" value="ECO:0007669"/>
    <property type="project" value="TreeGrafter"/>
</dbReference>
<feature type="transmembrane region" description="Helical" evidence="9">
    <location>
        <begin position="184"/>
        <end position="211"/>
    </location>
</feature>
<evidence type="ECO:0000256" key="3">
    <source>
        <dbReference type="ARBA" id="ARBA00022448"/>
    </source>
</evidence>
<dbReference type="AlphaFoldDB" id="A0A162TK30"/>
<protein>
    <submittedName>
        <fullName evidence="10">Putative membrane proteinc</fullName>
    </submittedName>
</protein>
<evidence type="ECO:0000256" key="7">
    <source>
        <dbReference type="ARBA" id="ARBA00023136"/>
    </source>
</evidence>
<dbReference type="RefSeq" id="WP_066622434.1">
    <property type="nucleotide sequence ID" value="NZ_FQXL01000021.1"/>
</dbReference>
<evidence type="ECO:0000256" key="6">
    <source>
        <dbReference type="ARBA" id="ARBA00022989"/>
    </source>
</evidence>
<feature type="transmembrane region" description="Helical" evidence="9">
    <location>
        <begin position="255"/>
        <end position="277"/>
    </location>
</feature>
<dbReference type="OrthoDB" id="958273at2"/>
<dbReference type="InterPro" id="IPR051629">
    <property type="entry name" value="Sulfite_efflux_TDT"/>
</dbReference>
<feature type="transmembrane region" description="Helical" evidence="9">
    <location>
        <begin position="289"/>
        <end position="306"/>
    </location>
</feature>
<comment type="similarity">
    <text evidence="2">Belongs to the tellurite-resistance/dicarboxylate transporter (TDT) family.</text>
</comment>
<keyword evidence="3" id="KW-0813">Transport</keyword>
<evidence type="ECO:0000313" key="11">
    <source>
        <dbReference type="Proteomes" id="UP000076603"/>
    </source>
</evidence>
<comment type="subcellular location">
    <subcellularLocation>
        <location evidence="1">Cell membrane</location>
        <topology evidence="1">Multi-pass membrane protein</topology>
    </subcellularLocation>
</comment>
<dbReference type="Gene3D" id="1.50.10.150">
    <property type="entry name" value="Voltage-dependent anion channel"/>
    <property type="match status" value="1"/>
</dbReference>
<reference evidence="10 11" key="1">
    <citation type="submission" date="2016-04" db="EMBL/GenBank/DDBJ databases">
        <title>Genome sequence of Clostridium magnum DSM 2767.</title>
        <authorList>
            <person name="Poehlein A."/>
            <person name="Uhlig R."/>
            <person name="Fischer R."/>
            <person name="Bahl H."/>
            <person name="Daniel R."/>
        </authorList>
    </citation>
    <scope>NUCLEOTIDE SEQUENCE [LARGE SCALE GENOMIC DNA]</scope>
    <source>
        <strain evidence="10 11">DSM 2767</strain>
    </source>
</reference>
<evidence type="ECO:0000256" key="5">
    <source>
        <dbReference type="ARBA" id="ARBA00022692"/>
    </source>
</evidence>
<dbReference type="STRING" id="1121326.CLMAG_25590"/>
<feature type="transmembrane region" description="Helical" evidence="9">
    <location>
        <begin position="12"/>
        <end position="31"/>
    </location>
</feature>
<dbReference type="InterPro" id="IPR038665">
    <property type="entry name" value="Voltage-dep_anion_channel_sf"/>
</dbReference>
<dbReference type="PANTHER" id="PTHR31686:SF1">
    <property type="entry name" value="SULFITE EFFLUX PUMP SSU1"/>
    <property type="match status" value="1"/>
</dbReference>
<dbReference type="CDD" id="cd09321">
    <property type="entry name" value="TDT_like_3"/>
    <property type="match status" value="1"/>
</dbReference>
<evidence type="ECO:0000256" key="4">
    <source>
        <dbReference type="ARBA" id="ARBA00022475"/>
    </source>
</evidence>
<proteinExistence type="inferred from homology"/>
<evidence type="ECO:0000256" key="1">
    <source>
        <dbReference type="ARBA" id="ARBA00004651"/>
    </source>
</evidence>
<dbReference type="InterPro" id="IPR004695">
    <property type="entry name" value="SLAC1/Mae1/Ssu1/TehA"/>
</dbReference>
<evidence type="ECO:0000256" key="9">
    <source>
        <dbReference type="SAM" id="Phobius"/>
    </source>
</evidence>
<dbReference type="PATRIC" id="fig|1121326.3.peg.2564"/>
<keyword evidence="5 9" id="KW-0812">Transmembrane</keyword>
<keyword evidence="6 9" id="KW-1133">Transmembrane helix</keyword>
<accession>A0A162TK30</accession>
<dbReference type="Proteomes" id="UP000076603">
    <property type="component" value="Unassembled WGS sequence"/>
</dbReference>
<dbReference type="EMBL" id="LWAE01000002">
    <property type="protein sequence ID" value="KZL92745.1"/>
    <property type="molecule type" value="Genomic_DNA"/>
</dbReference>
<evidence type="ECO:0000256" key="2">
    <source>
        <dbReference type="ARBA" id="ARBA00008566"/>
    </source>
</evidence>
<feature type="transmembrane region" description="Helical" evidence="9">
    <location>
        <begin position="223"/>
        <end position="243"/>
    </location>
</feature>
<evidence type="ECO:0000313" key="10">
    <source>
        <dbReference type="EMBL" id="KZL92745.1"/>
    </source>
</evidence>
<keyword evidence="11" id="KW-1185">Reference proteome</keyword>
<dbReference type="Pfam" id="PF03595">
    <property type="entry name" value="SLAC1"/>
    <property type="match status" value="1"/>
</dbReference>
<feature type="transmembrane region" description="Helical" evidence="9">
    <location>
        <begin position="110"/>
        <end position="134"/>
    </location>
</feature>
<sequence>MKRVDIIKYFSPAWFTIIMGTGSLANILYLLANNWHIGHNLGIILALLNAILFILFLYPWVTRWFNHFDLLKKDLNHPITGNFFVTMPLATIILGSNFALMGKPFLGESLVYLCFSAWMIGVIGAAIFGIYAGYNLIRSEKNLPGVINFSWLIPPVGNMAVPLIGNPLVKMLLVNDPGLARDVLLINLAFFGIGFFLFLFIGGVVFTRLAIHSIPSTSLTPTFWIPLGPVSVAVVSLLGLADTSKALGIITSESLIYFTAAIIWGMGIWFLGVALLISCRNFMKEGIPFSLSWWAFIFPLGAYAMSSLKMADYFHSKLVYYYTIILILILVALWTITFVRTVKCTLNGSLLRPNTHSLHQSSEKDNKMVGNTPNNLGEPVNSFDI</sequence>